<dbReference type="EC" id="2.1.1.216" evidence="7"/>
<protein>
    <recommendedName>
        <fullName evidence="9">tRNA (guanine(26)-N(2))-dimethyltransferase</fullName>
        <ecNumber evidence="7">2.1.1.216</ecNumber>
    </recommendedName>
</protein>
<dbReference type="Proteomes" id="UP000515146">
    <property type="component" value="Unplaced"/>
</dbReference>
<keyword evidence="5 10" id="KW-0819">tRNA processing</keyword>
<dbReference type="SUPFAM" id="SSF53335">
    <property type="entry name" value="S-adenosyl-L-methionine-dependent methyltransferases"/>
    <property type="match status" value="1"/>
</dbReference>
<dbReference type="GO" id="GO:0160104">
    <property type="term" value="F:tRNA (guanine(26)-N2)-dimethyltransferase activity"/>
    <property type="evidence" value="ECO:0007669"/>
    <property type="project" value="UniProtKB-EC"/>
</dbReference>
<comment type="similarity">
    <text evidence="10">Belongs to the class I-like SAM-binding methyltransferase superfamily. Trm1 family.</text>
</comment>
<dbReference type="InterPro" id="IPR002905">
    <property type="entry name" value="Trm1"/>
</dbReference>
<evidence type="ECO:0000256" key="3">
    <source>
        <dbReference type="ARBA" id="ARBA00022679"/>
    </source>
</evidence>
<evidence type="ECO:0000256" key="4">
    <source>
        <dbReference type="ARBA" id="ARBA00022691"/>
    </source>
</evidence>
<dbReference type="FunFam" id="3.30.56.70:FF:000001">
    <property type="entry name" value="tRNA (guanine(26)-N(2))-dimethyltransferase"/>
    <property type="match status" value="1"/>
</dbReference>
<dbReference type="GO" id="GO:0005634">
    <property type="term" value="C:nucleus"/>
    <property type="evidence" value="ECO:0007669"/>
    <property type="project" value="TreeGrafter"/>
</dbReference>
<evidence type="ECO:0000256" key="1">
    <source>
        <dbReference type="ARBA" id="ARBA00022555"/>
    </source>
</evidence>
<dbReference type="Pfam" id="PF02005">
    <property type="entry name" value="TRM"/>
    <property type="match status" value="2"/>
</dbReference>
<dbReference type="OrthoDB" id="6349953at2759"/>
<organism evidence="11 12">
    <name type="scientific">Dermatophagoides pteronyssinus</name>
    <name type="common">European house dust mite</name>
    <dbReference type="NCBI Taxonomy" id="6956"/>
    <lineage>
        <taxon>Eukaryota</taxon>
        <taxon>Metazoa</taxon>
        <taxon>Ecdysozoa</taxon>
        <taxon>Arthropoda</taxon>
        <taxon>Chelicerata</taxon>
        <taxon>Arachnida</taxon>
        <taxon>Acari</taxon>
        <taxon>Acariformes</taxon>
        <taxon>Sarcoptiformes</taxon>
        <taxon>Astigmata</taxon>
        <taxon>Psoroptidia</taxon>
        <taxon>Analgoidea</taxon>
        <taxon>Pyroglyphidae</taxon>
        <taxon>Dermatophagoidinae</taxon>
        <taxon>Dermatophagoides</taxon>
    </lineage>
</organism>
<evidence type="ECO:0000256" key="6">
    <source>
        <dbReference type="ARBA" id="ARBA00022884"/>
    </source>
</evidence>
<dbReference type="InterPro" id="IPR042296">
    <property type="entry name" value="tRNA_met_Trm1_C"/>
</dbReference>
<accession>A0A6P6XKN3</accession>
<dbReference type="InParanoid" id="A0A6P6XKN3"/>
<evidence type="ECO:0000256" key="8">
    <source>
        <dbReference type="ARBA" id="ARBA00051897"/>
    </source>
</evidence>
<proteinExistence type="inferred from homology"/>
<keyword evidence="1 10" id="KW-0820">tRNA-binding</keyword>
<dbReference type="PANTHER" id="PTHR10631">
    <property type="entry name" value="N 2 ,N 2 -DIMETHYLGUANOSINE TRNA METHYLTRANSFERASE"/>
    <property type="match status" value="1"/>
</dbReference>
<keyword evidence="3 10" id="KW-0808">Transferase</keyword>
<keyword evidence="6 10" id="KW-0694">RNA-binding</keyword>
<evidence type="ECO:0000256" key="2">
    <source>
        <dbReference type="ARBA" id="ARBA00022603"/>
    </source>
</evidence>
<evidence type="ECO:0000256" key="10">
    <source>
        <dbReference type="PROSITE-ProRule" id="PRU00958"/>
    </source>
</evidence>
<dbReference type="RefSeq" id="XP_027193957.1">
    <property type="nucleotide sequence ID" value="XM_027338156.1"/>
</dbReference>
<gene>
    <name evidence="12" type="primary">LOC113788692</name>
</gene>
<comment type="catalytic activity">
    <reaction evidence="8">
        <text>guanosine(26) in tRNA + 2 S-adenosyl-L-methionine = N(2)-dimethylguanosine(26) in tRNA + 2 S-adenosyl-L-homocysteine + 2 H(+)</text>
        <dbReference type="Rhea" id="RHEA:43140"/>
        <dbReference type="Rhea" id="RHEA-COMP:10359"/>
        <dbReference type="Rhea" id="RHEA-COMP:10360"/>
        <dbReference type="ChEBI" id="CHEBI:15378"/>
        <dbReference type="ChEBI" id="CHEBI:57856"/>
        <dbReference type="ChEBI" id="CHEBI:59789"/>
        <dbReference type="ChEBI" id="CHEBI:74269"/>
        <dbReference type="ChEBI" id="CHEBI:74513"/>
        <dbReference type="EC" id="2.1.1.216"/>
    </reaction>
</comment>
<dbReference type="Gene3D" id="3.30.56.70">
    <property type="entry name" value="N2,N2-dimethylguanosine tRNA methyltransferase, C-terminal domain"/>
    <property type="match status" value="1"/>
</dbReference>
<evidence type="ECO:0000313" key="12">
    <source>
        <dbReference type="RefSeq" id="XP_027193957.1"/>
    </source>
</evidence>
<keyword evidence="11" id="KW-1185">Reference proteome</keyword>
<dbReference type="AlphaFoldDB" id="A0A6P6XKN3"/>
<evidence type="ECO:0000256" key="5">
    <source>
        <dbReference type="ARBA" id="ARBA00022694"/>
    </source>
</evidence>
<evidence type="ECO:0000256" key="7">
    <source>
        <dbReference type="ARBA" id="ARBA00039099"/>
    </source>
</evidence>
<dbReference type="GO" id="GO:0002940">
    <property type="term" value="P:tRNA N2-guanine methylation"/>
    <property type="evidence" value="ECO:0007669"/>
    <property type="project" value="TreeGrafter"/>
</dbReference>
<keyword evidence="4 10" id="KW-0949">S-adenosyl-L-methionine</keyword>
<name>A0A6P6XKN3_DERPT</name>
<evidence type="ECO:0000313" key="11">
    <source>
        <dbReference type="Proteomes" id="UP000515146"/>
    </source>
</evidence>
<reference evidence="12" key="1">
    <citation type="submission" date="2025-08" db="UniProtKB">
        <authorList>
            <consortium name="RefSeq"/>
        </authorList>
    </citation>
    <scope>IDENTIFICATION</scope>
    <source>
        <strain evidence="12">Airmid</strain>
    </source>
</reference>
<dbReference type="PANTHER" id="PTHR10631:SF3">
    <property type="entry name" value="TRNA (GUANINE(26)-N(2))-DIMETHYLTRANSFERASE"/>
    <property type="match status" value="1"/>
</dbReference>
<dbReference type="InterPro" id="IPR029063">
    <property type="entry name" value="SAM-dependent_MTases_sf"/>
</dbReference>
<dbReference type="PROSITE" id="PS51626">
    <property type="entry name" value="SAM_MT_TRM1"/>
    <property type="match status" value="1"/>
</dbReference>
<evidence type="ECO:0000256" key="9">
    <source>
        <dbReference type="ARBA" id="ARBA00074266"/>
    </source>
</evidence>
<dbReference type="Gene3D" id="3.40.50.150">
    <property type="entry name" value="Vaccinia Virus protein VP39"/>
    <property type="match status" value="1"/>
</dbReference>
<dbReference type="GO" id="GO:0000049">
    <property type="term" value="F:tRNA binding"/>
    <property type="evidence" value="ECO:0007669"/>
    <property type="project" value="UniProtKB-UniRule"/>
</dbReference>
<dbReference type="KEGG" id="dpte:113788692"/>
<keyword evidence="2 10" id="KW-0489">Methyltransferase</keyword>
<sequence length="378" mass="42529">MNNNDKKFNLTEGSVSLHSVNLIGSADLPTDKEDETVFYNSAQVFNRDLTLLIIKCYAENVIQSKIEKYEKSHDRTYMPAIFEGVTLCEGLAASGLRSMRWAKELPASYVRKVVTCDLDPTAVATAKLQRDLNEIPASLMEIQQGDINYLLFKNKYENNIKFDVIDLDPYGSIAPFLDSAISNIKDRGLLCVTSTDMCVLGANIPEVCFSKYYGTATKRPFLHEASVRIVLNAMRVVAGKYGKFIKPLISLSVDFYVRIFVLVLNKPSLCKSNAYQTGKTFPKISGLLNVIKEDLDDIPLFYSLPLICKNMKLSVPKQKLLLSALLNIGYRIGLFHREPLSIKTDAPFFVLKDLIHYCIEFTNPANATKDYKISTIRI</sequence>